<reference evidence="1" key="2">
    <citation type="journal article" date="2015" name="Fish Shellfish Immunol.">
        <title>Early steps in the European eel (Anguilla anguilla)-Vibrio vulnificus interaction in the gills: Role of the RtxA13 toxin.</title>
        <authorList>
            <person name="Callol A."/>
            <person name="Pajuelo D."/>
            <person name="Ebbesson L."/>
            <person name="Teles M."/>
            <person name="MacKenzie S."/>
            <person name="Amaro C."/>
        </authorList>
    </citation>
    <scope>NUCLEOTIDE SEQUENCE</scope>
</reference>
<dbReference type="AlphaFoldDB" id="A0A0E9U437"/>
<protein>
    <submittedName>
        <fullName evidence="1">Uncharacterized protein</fullName>
    </submittedName>
</protein>
<accession>A0A0E9U437</accession>
<proteinExistence type="predicted"/>
<organism evidence="1">
    <name type="scientific">Anguilla anguilla</name>
    <name type="common">European freshwater eel</name>
    <name type="synonym">Muraena anguilla</name>
    <dbReference type="NCBI Taxonomy" id="7936"/>
    <lineage>
        <taxon>Eukaryota</taxon>
        <taxon>Metazoa</taxon>
        <taxon>Chordata</taxon>
        <taxon>Craniata</taxon>
        <taxon>Vertebrata</taxon>
        <taxon>Euteleostomi</taxon>
        <taxon>Actinopterygii</taxon>
        <taxon>Neopterygii</taxon>
        <taxon>Teleostei</taxon>
        <taxon>Anguilliformes</taxon>
        <taxon>Anguillidae</taxon>
        <taxon>Anguilla</taxon>
    </lineage>
</organism>
<name>A0A0E9U437_ANGAN</name>
<sequence length="24" mass="3031">MSHFYCHDCHCWYGYNCPRFSFVQ</sequence>
<evidence type="ECO:0000313" key="1">
    <source>
        <dbReference type="EMBL" id="JAH60679.1"/>
    </source>
</evidence>
<dbReference type="EMBL" id="GBXM01047898">
    <property type="protein sequence ID" value="JAH60679.1"/>
    <property type="molecule type" value="Transcribed_RNA"/>
</dbReference>
<reference evidence="1" key="1">
    <citation type="submission" date="2014-11" db="EMBL/GenBank/DDBJ databases">
        <authorList>
            <person name="Amaro Gonzalez C."/>
        </authorList>
    </citation>
    <scope>NUCLEOTIDE SEQUENCE</scope>
</reference>